<dbReference type="Gene3D" id="2.40.30.170">
    <property type="match status" value="1"/>
</dbReference>
<reference evidence="1 2" key="1">
    <citation type="submission" date="2020-07" db="EMBL/GenBank/DDBJ databases">
        <title>Vibrio marinisediminis sp. nov., isolated from marine sediment.</title>
        <authorList>
            <person name="Ji X."/>
        </authorList>
    </citation>
    <scope>NUCLEOTIDE SEQUENCE [LARGE SCALE GENOMIC DNA]</scope>
    <source>
        <strain evidence="1 2">404</strain>
    </source>
</reference>
<dbReference type="Gene3D" id="2.40.50.100">
    <property type="match status" value="1"/>
</dbReference>
<dbReference type="RefSeq" id="WP_182108971.1">
    <property type="nucleotide sequence ID" value="NZ_JACFYF010000006.1"/>
</dbReference>
<name>A0A7W2ITV8_9VIBR</name>
<dbReference type="PANTHER" id="PTHR30438">
    <property type="entry name" value="36 KDA ANTIGEN-RELATED"/>
    <property type="match status" value="1"/>
</dbReference>
<gene>
    <name evidence="1" type="ORF">H2O73_11385</name>
</gene>
<protein>
    <submittedName>
        <fullName evidence="1">Biotin/lipoyl-binding protein</fullName>
    </submittedName>
</protein>
<sequence length="324" mass="36102">MNNKKSLVLSAVAIAMTSWVGYSFYQAYQPKPIHLQGQIESQQYSISSKVAGRIDQVLVRKGDQVKQEELIFTIHSPEIEAKLEQAKAGEKAADALAKEAEQGARTQQIQAAKDQWQKAKAAADLMEKTFLRVNNLYKDGVVAEQKRDEAQTQWQAAKYTQSAAYQMYQMAKEGARSETKLAAAEKARMAAGAVAEVEAFAADTQIKSWFNGEVSQVLLQSGELAPQGFPVVTVIDTQDSWAVLNVREDWLKHFKKDSTFSAYLPALDQNVEFKVTHIAVMGDFATWRSTDASQGFDLRTFEVEARPIDHTVELRMGMSLVVEL</sequence>
<comment type="caution">
    <text evidence="1">The sequence shown here is derived from an EMBL/GenBank/DDBJ whole genome shotgun (WGS) entry which is preliminary data.</text>
</comment>
<dbReference type="AlphaFoldDB" id="A0A7W2ITV8"/>
<accession>A0A7W2ITV8</accession>
<dbReference type="PANTHER" id="PTHR30438:SF1">
    <property type="entry name" value="36 KDA ANTIGEN"/>
    <property type="match status" value="1"/>
</dbReference>
<evidence type="ECO:0000313" key="1">
    <source>
        <dbReference type="EMBL" id="MBA5762951.1"/>
    </source>
</evidence>
<evidence type="ECO:0000313" key="2">
    <source>
        <dbReference type="Proteomes" id="UP000571701"/>
    </source>
</evidence>
<dbReference type="EMBL" id="JACFYF010000006">
    <property type="protein sequence ID" value="MBA5762951.1"/>
    <property type="molecule type" value="Genomic_DNA"/>
</dbReference>
<dbReference type="SUPFAM" id="SSF111369">
    <property type="entry name" value="HlyD-like secretion proteins"/>
    <property type="match status" value="1"/>
</dbReference>
<dbReference type="Proteomes" id="UP000571701">
    <property type="component" value="Unassembled WGS sequence"/>
</dbReference>
<organism evidence="1 2">
    <name type="scientific">Vibrio marinisediminis</name>
    <dbReference type="NCBI Taxonomy" id="2758441"/>
    <lineage>
        <taxon>Bacteria</taxon>
        <taxon>Pseudomonadati</taxon>
        <taxon>Pseudomonadota</taxon>
        <taxon>Gammaproteobacteria</taxon>
        <taxon>Vibrionales</taxon>
        <taxon>Vibrionaceae</taxon>
        <taxon>Vibrio</taxon>
    </lineage>
</organism>
<proteinExistence type="predicted"/>
<keyword evidence="2" id="KW-1185">Reference proteome</keyword>